<name>A0A1M7S1Y1_9FIRM</name>
<accession>A0A1M7S1Y1</accession>
<proteinExistence type="predicted"/>
<organism evidence="1 2">
    <name type="scientific">Desulfitobacterium chlororespirans DSM 11544</name>
    <dbReference type="NCBI Taxonomy" id="1121395"/>
    <lineage>
        <taxon>Bacteria</taxon>
        <taxon>Bacillati</taxon>
        <taxon>Bacillota</taxon>
        <taxon>Clostridia</taxon>
        <taxon>Eubacteriales</taxon>
        <taxon>Desulfitobacteriaceae</taxon>
        <taxon>Desulfitobacterium</taxon>
    </lineage>
</organism>
<keyword evidence="2" id="KW-1185">Reference proteome</keyword>
<sequence length="53" mass="5864">MIPPGQWGPWINGGGWITFQGMPVDILLYDVVRVEAVLQDCIEGKVTSDYQAV</sequence>
<dbReference type="STRING" id="1121395.SAMN02745215_00396"/>
<dbReference type="EMBL" id="FRDN01000003">
    <property type="protein sequence ID" value="SHN52385.1"/>
    <property type="molecule type" value="Genomic_DNA"/>
</dbReference>
<dbReference type="AlphaFoldDB" id="A0A1M7S1Y1"/>
<evidence type="ECO:0000313" key="2">
    <source>
        <dbReference type="Proteomes" id="UP000184010"/>
    </source>
</evidence>
<protein>
    <submittedName>
        <fullName evidence="1">Uncharacterized protein</fullName>
    </submittedName>
</protein>
<gene>
    <name evidence="1" type="ORF">SAMN02745215_00396</name>
</gene>
<dbReference type="RefSeq" id="WP_178371598.1">
    <property type="nucleotide sequence ID" value="NZ_FRDN01000003.1"/>
</dbReference>
<dbReference type="Proteomes" id="UP000184010">
    <property type="component" value="Unassembled WGS sequence"/>
</dbReference>
<reference evidence="2" key="1">
    <citation type="submission" date="2016-12" db="EMBL/GenBank/DDBJ databases">
        <authorList>
            <person name="Varghese N."/>
            <person name="Submissions S."/>
        </authorList>
    </citation>
    <scope>NUCLEOTIDE SEQUENCE [LARGE SCALE GENOMIC DNA]</scope>
    <source>
        <strain evidence="2">DSM 11544</strain>
    </source>
</reference>
<evidence type="ECO:0000313" key="1">
    <source>
        <dbReference type="EMBL" id="SHN52385.1"/>
    </source>
</evidence>